<name>A0AB35HU59_MICTH</name>
<sequence length="165" mass="18620">MRFIDFAAAAGTLILLVSSGCGYLPSEMDKEKKDKDRGHARAVAKPHTVSCKTPARGFRQVAFDDLYVFTGDSEQPFREAENTPAQYDVNAYVWGFDNCMEAGQCEGGDRYWLIGRGPGKAFTTWVVTPQYPRITIQSPCRNRLKVGKRYRFSFSRGELVGFSRR</sequence>
<evidence type="ECO:0000313" key="2">
    <source>
        <dbReference type="Proteomes" id="UP001209730"/>
    </source>
</evidence>
<dbReference type="EMBL" id="JAPHQB010000005">
    <property type="protein sequence ID" value="MCX2801088.1"/>
    <property type="molecule type" value="Genomic_DNA"/>
</dbReference>
<comment type="caution">
    <text evidence="1">The sequence shown here is derived from an EMBL/GenBank/DDBJ whole genome shotgun (WGS) entry which is preliminary data.</text>
</comment>
<proteinExistence type="predicted"/>
<dbReference type="RefSeq" id="WP_074902792.1">
    <property type="nucleotide sequence ID" value="NZ_CP130317.1"/>
</dbReference>
<dbReference type="AlphaFoldDB" id="A0AB35HU59"/>
<reference evidence="1" key="1">
    <citation type="submission" date="2022-11" db="EMBL/GenBank/DDBJ databases">
        <title>Chitin-degrading and fungicidal potential of chitinolytic bacterial strains from marine environment of the Pacific Ocean regions.</title>
        <authorList>
            <person name="Pentekhina I."/>
            <person name="Nedashkovskaya O."/>
            <person name="Seitkalieva A."/>
            <person name="Podvolotskaya A."/>
            <person name="Tekutyeva L."/>
            <person name="Balabanova L."/>
        </authorList>
    </citation>
    <scope>NUCLEOTIDE SEQUENCE</scope>
    <source>
        <strain evidence="1">KMM 6838</strain>
    </source>
</reference>
<dbReference type="Proteomes" id="UP001209730">
    <property type="component" value="Unassembled WGS sequence"/>
</dbReference>
<accession>A0AB35HU59</accession>
<dbReference type="PROSITE" id="PS51257">
    <property type="entry name" value="PROKAR_LIPOPROTEIN"/>
    <property type="match status" value="1"/>
</dbReference>
<evidence type="ECO:0008006" key="3">
    <source>
        <dbReference type="Google" id="ProtNLM"/>
    </source>
</evidence>
<organism evidence="1 2">
    <name type="scientific">Microbulbifer thermotolerans</name>
    <dbReference type="NCBI Taxonomy" id="252514"/>
    <lineage>
        <taxon>Bacteria</taxon>
        <taxon>Pseudomonadati</taxon>
        <taxon>Pseudomonadota</taxon>
        <taxon>Gammaproteobacteria</taxon>
        <taxon>Cellvibrionales</taxon>
        <taxon>Microbulbiferaceae</taxon>
        <taxon>Microbulbifer</taxon>
    </lineage>
</organism>
<evidence type="ECO:0000313" key="1">
    <source>
        <dbReference type="EMBL" id="MCX2801088.1"/>
    </source>
</evidence>
<gene>
    <name evidence="1" type="ORF">OQJ68_04725</name>
</gene>
<protein>
    <recommendedName>
        <fullName evidence="3">Lipoprotein</fullName>
    </recommendedName>
</protein>